<keyword evidence="3 7" id="KW-0238">DNA-binding</keyword>
<dbReference type="OMA" id="TVFDAWM"/>
<dbReference type="InterPro" id="IPR030456">
    <property type="entry name" value="TF_fork_head_CS_2"/>
</dbReference>
<feature type="compositionally biased region" description="Low complexity" evidence="8">
    <location>
        <begin position="193"/>
        <end position="206"/>
    </location>
</feature>
<evidence type="ECO:0000256" key="2">
    <source>
        <dbReference type="ARBA" id="ARBA00023015"/>
    </source>
</evidence>
<dbReference type="CDD" id="cd20022">
    <property type="entry name" value="FH_FOXH"/>
    <property type="match status" value="1"/>
</dbReference>
<dbReference type="InParanoid" id="A0A6P9C0G0"/>
<dbReference type="Gene3D" id="1.10.10.10">
    <property type="entry name" value="Winged helix-like DNA-binding domain superfamily/Winged helix DNA-binding domain"/>
    <property type="match status" value="1"/>
</dbReference>
<evidence type="ECO:0000313" key="11">
    <source>
        <dbReference type="RefSeq" id="XP_034275939.1"/>
    </source>
</evidence>
<reference evidence="11" key="1">
    <citation type="submission" date="2025-08" db="UniProtKB">
        <authorList>
            <consortium name="RefSeq"/>
        </authorList>
    </citation>
    <scope>IDENTIFICATION</scope>
    <source>
        <tissue evidence="11">Blood</tissue>
    </source>
</reference>
<dbReference type="AlphaFoldDB" id="A0A6P9C0G0"/>
<evidence type="ECO:0000256" key="7">
    <source>
        <dbReference type="PROSITE-ProRule" id="PRU00089"/>
    </source>
</evidence>
<evidence type="ECO:0000259" key="9">
    <source>
        <dbReference type="PROSITE" id="PS50039"/>
    </source>
</evidence>
<dbReference type="FunFam" id="1.10.10.10:FF:000278">
    <property type="entry name" value="Forkhead box protein H1"/>
    <property type="match status" value="1"/>
</dbReference>
<keyword evidence="4" id="KW-0010">Activator</keyword>
<dbReference type="KEGG" id="pgut:117666956"/>
<dbReference type="Pfam" id="PF00250">
    <property type="entry name" value="Forkhead"/>
    <property type="match status" value="1"/>
</dbReference>
<dbReference type="GeneID" id="117666956"/>
<evidence type="ECO:0000256" key="4">
    <source>
        <dbReference type="ARBA" id="ARBA00023159"/>
    </source>
</evidence>
<dbReference type="PANTHER" id="PTHR47316:SF1">
    <property type="entry name" value="FORKHEAD BOX PROTEIN H1"/>
    <property type="match status" value="1"/>
</dbReference>
<dbReference type="PANTHER" id="PTHR47316">
    <property type="entry name" value="FORKHEAD BOX PROTEIN H1"/>
    <property type="match status" value="1"/>
</dbReference>
<dbReference type="InterPro" id="IPR036388">
    <property type="entry name" value="WH-like_DNA-bd_sf"/>
</dbReference>
<feature type="domain" description="Fork-head" evidence="9">
    <location>
        <begin position="67"/>
        <end position="166"/>
    </location>
</feature>
<evidence type="ECO:0000313" key="10">
    <source>
        <dbReference type="Proteomes" id="UP001652622"/>
    </source>
</evidence>
<name>A0A6P9C0G0_PANGU</name>
<evidence type="ECO:0000256" key="3">
    <source>
        <dbReference type="ARBA" id="ARBA00023125"/>
    </source>
</evidence>
<keyword evidence="5" id="KW-0804">Transcription</keyword>
<gene>
    <name evidence="11" type="primary">LOC117666956</name>
</gene>
<dbReference type="SUPFAM" id="SSF46785">
    <property type="entry name" value="Winged helix' DNA-binding domain"/>
    <property type="match status" value="1"/>
</dbReference>
<dbReference type="Proteomes" id="UP001652622">
    <property type="component" value="Unplaced"/>
</dbReference>
<dbReference type="InterPro" id="IPR047511">
    <property type="entry name" value="FH_FOXH1"/>
</dbReference>
<dbReference type="GO" id="GO:0046332">
    <property type="term" value="F:SMAD binding"/>
    <property type="evidence" value="ECO:0007669"/>
    <property type="project" value="UniProtKB-ARBA"/>
</dbReference>
<feature type="region of interest" description="Disordered" evidence="8">
    <location>
        <begin position="1"/>
        <end position="66"/>
    </location>
</feature>
<dbReference type="InterPro" id="IPR001766">
    <property type="entry name" value="Fork_head_dom"/>
</dbReference>
<evidence type="ECO:0000256" key="6">
    <source>
        <dbReference type="ARBA" id="ARBA00023242"/>
    </source>
</evidence>
<evidence type="ECO:0000256" key="5">
    <source>
        <dbReference type="ARBA" id="ARBA00023163"/>
    </source>
</evidence>
<accession>A0A6P9C0G0</accession>
<feature type="compositionally biased region" description="Basic residues" evidence="8">
    <location>
        <begin position="53"/>
        <end position="66"/>
    </location>
</feature>
<dbReference type="RefSeq" id="XP_034275939.1">
    <property type="nucleotide sequence ID" value="XM_034420048.2"/>
</dbReference>
<evidence type="ECO:0000256" key="1">
    <source>
        <dbReference type="ARBA" id="ARBA00004123"/>
    </source>
</evidence>
<organism evidence="10 11">
    <name type="scientific">Pantherophis guttatus</name>
    <name type="common">Corn snake</name>
    <name type="synonym">Elaphe guttata</name>
    <dbReference type="NCBI Taxonomy" id="94885"/>
    <lineage>
        <taxon>Eukaryota</taxon>
        <taxon>Metazoa</taxon>
        <taxon>Chordata</taxon>
        <taxon>Craniata</taxon>
        <taxon>Vertebrata</taxon>
        <taxon>Euteleostomi</taxon>
        <taxon>Lepidosauria</taxon>
        <taxon>Squamata</taxon>
        <taxon>Bifurcata</taxon>
        <taxon>Unidentata</taxon>
        <taxon>Episquamata</taxon>
        <taxon>Toxicofera</taxon>
        <taxon>Serpentes</taxon>
        <taxon>Colubroidea</taxon>
        <taxon>Colubridae</taxon>
        <taxon>Colubrinae</taxon>
        <taxon>Pantherophis</taxon>
    </lineage>
</organism>
<feature type="DNA-binding region" description="Fork-head" evidence="7">
    <location>
        <begin position="67"/>
        <end position="166"/>
    </location>
</feature>
<dbReference type="PROSITE" id="PS50039">
    <property type="entry name" value="FORK_HEAD_3"/>
    <property type="match status" value="1"/>
</dbReference>
<evidence type="ECO:0000256" key="8">
    <source>
        <dbReference type="SAM" id="MobiDB-lite"/>
    </source>
</evidence>
<dbReference type="SMART" id="SM00339">
    <property type="entry name" value="FH"/>
    <property type="match status" value="1"/>
</dbReference>
<feature type="region of interest" description="Disordered" evidence="8">
    <location>
        <begin position="188"/>
        <end position="211"/>
    </location>
</feature>
<sequence length="446" mass="48180">MATWTSFHSGPGEGSLDLRSHLPAVAPIPPLDEEGLEAAEGGDEGPGEGPSGRRGRKKKKKYHRHPKPPYTYLAMIALVIQASPERKLTLSQIIKEISNLFPFFKEGYQGWKDSIRHNLSANDCFQKVLKDPAKPKAKGNFWTVDVDLIPPEALKLQNTAVSRQEERTFTVDLAPFVYHGWAFKAPTPPLNGPAPEGSGFPSSEGGRQSSPFSIDALLHDFQGVGLSGKARAKSGPSQTPTAASEVWGTVPIFRVSSGAPVLPWRAPCPLPMLRSLSSSSSPASLSSLSPNEEPKKGAGTSILAKRPRIIQPAPETSDSDSREGTPPPATPFWEQLPTSYTPCVAPNVVVAPQNHTLSFSPFSPNPAFPPYSPMPFPHPAYWELMPRSSLSPVSSSGVDLGLEEAMPPNKTVFDVWMSHPMDIVHPAFPQASPSPRSSVLTHYDPS</sequence>
<dbReference type="PRINTS" id="PR00053">
    <property type="entry name" value="FORKHEAD"/>
</dbReference>
<keyword evidence="10" id="KW-1185">Reference proteome</keyword>
<feature type="compositionally biased region" description="Acidic residues" evidence="8">
    <location>
        <begin position="31"/>
        <end position="46"/>
    </location>
</feature>
<dbReference type="GO" id="GO:0032444">
    <property type="term" value="C:activin responsive factor complex"/>
    <property type="evidence" value="ECO:0007669"/>
    <property type="project" value="TreeGrafter"/>
</dbReference>
<feature type="compositionally biased region" description="Polar residues" evidence="8">
    <location>
        <begin position="431"/>
        <end position="440"/>
    </location>
</feature>
<proteinExistence type="predicted"/>
<protein>
    <submittedName>
        <fullName evidence="11">Forkhead box protein H1-like</fullName>
    </submittedName>
</protein>
<feature type="compositionally biased region" description="Low complexity" evidence="8">
    <location>
        <begin position="279"/>
        <end position="290"/>
    </location>
</feature>
<comment type="subcellular location">
    <subcellularLocation>
        <location evidence="1 7">Nucleus</location>
    </subcellularLocation>
</comment>
<dbReference type="GO" id="GO:0001228">
    <property type="term" value="F:DNA-binding transcription activator activity, RNA polymerase II-specific"/>
    <property type="evidence" value="ECO:0007669"/>
    <property type="project" value="TreeGrafter"/>
</dbReference>
<dbReference type="PROSITE" id="PS00658">
    <property type="entry name" value="FORK_HEAD_2"/>
    <property type="match status" value="1"/>
</dbReference>
<keyword evidence="2" id="KW-0805">Transcription regulation</keyword>
<keyword evidence="6 7" id="KW-0539">Nucleus</keyword>
<feature type="region of interest" description="Disordered" evidence="8">
    <location>
        <begin position="279"/>
        <end position="333"/>
    </location>
</feature>
<dbReference type="GO" id="GO:0000976">
    <property type="term" value="F:transcription cis-regulatory region binding"/>
    <property type="evidence" value="ECO:0007669"/>
    <property type="project" value="TreeGrafter"/>
</dbReference>
<dbReference type="InterPro" id="IPR052327">
    <property type="entry name" value="Activin_resp_transcr_regulator"/>
</dbReference>
<dbReference type="InterPro" id="IPR036390">
    <property type="entry name" value="WH_DNA-bd_sf"/>
</dbReference>
<feature type="region of interest" description="Disordered" evidence="8">
    <location>
        <begin position="427"/>
        <end position="446"/>
    </location>
</feature>
<dbReference type="GO" id="GO:0007179">
    <property type="term" value="P:transforming growth factor beta receptor signaling pathway"/>
    <property type="evidence" value="ECO:0007669"/>
    <property type="project" value="TreeGrafter"/>
</dbReference>